<dbReference type="GO" id="GO:0050829">
    <property type="term" value="P:defense response to Gram-negative bacterium"/>
    <property type="evidence" value="ECO:0007669"/>
    <property type="project" value="TreeGrafter"/>
</dbReference>
<dbReference type="PANTHER" id="PTHR46838">
    <property type="entry name" value="TUMOR NECROSIS FACTOR RECEPTOR SUPERFAMILY MEMBER 14"/>
    <property type="match status" value="1"/>
</dbReference>
<keyword evidence="3" id="KW-1133">Transmembrane helix</keyword>
<dbReference type="EMBL" id="BRZM01000001">
    <property type="protein sequence ID" value="GLD45592.1"/>
    <property type="molecule type" value="Genomic_DNA"/>
</dbReference>
<comment type="caution">
    <text evidence="1">Lacks conserved residue(s) required for the propagation of feature annotation.</text>
</comment>
<reference evidence="5" key="1">
    <citation type="submission" date="2022-08" db="EMBL/GenBank/DDBJ databases">
        <title>Genome sequencing of akame (Lates japonicus).</title>
        <authorList>
            <person name="Hashiguchi Y."/>
            <person name="Takahashi H."/>
        </authorList>
    </citation>
    <scope>NUCLEOTIDE SEQUENCE</scope>
    <source>
        <strain evidence="5">Kochi</strain>
    </source>
</reference>
<dbReference type="GO" id="GO:2000406">
    <property type="term" value="P:positive regulation of T cell migration"/>
    <property type="evidence" value="ECO:0007669"/>
    <property type="project" value="TreeGrafter"/>
</dbReference>
<dbReference type="GO" id="GO:0050830">
    <property type="term" value="P:defense response to Gram-positive bacterium"/>
    <property type="evidence" value="ECO:0007669"/>
    <property type="project" value="TreeGrafter"/>
</dbReference>
<feature type="repeat" description="TNFR-Cys" evidence="1">
    <location>
        <begin position="82"/>
        <end position="124"/>
    </location>
</feature>
<evidence type="ECO:0000256" key="1">
    <source>
        <dbReference type="PROSITE-ProRule" id="PRU00206"/>
    </source>
</evidence>
<dbReference type="Gene3D" id="2.10.50.10">
    <property type="entry name" value="Tumor Necrosis Factor Receptor, subunit A, domain 2"/>
    <property type="match status" value="3"/>
</dbReference>
<keyword evidence="6" id="KW-1185">Reference proteome</keyword>
<dbReference type="GO" id="GO:0002720">
    <property type="term" value="P:positive regulation of cytokine production involved in immune response"/>
    <property type="evidence" value="ECO:0007669"/>
    <property type="project" value="TreeGrafter"/>
</dbReference>
<feature type="disulfide bond" evidence="1">
    <location>
        <begin position="83"/>
        <end position="98"/>
    </location>
</feature>
<accession>A0AAD3M131</accession>
<dbReference type="GO" id="GO:0046642">
    <property type="term" value="P:negative regulation of alpha-beta T cell proliferation"/>
    <property type="evidence" value="ECO:0007669"/>
    <property type="project" value="TreeGrafter"/>
</dbReference>
<protein>
    <submittedName>
        <fullName evidence="5">Tumor necrosis factor receptor superfamily member 14-like isoform X1</fullName>
    </submittedName>
</protein>
<dbReference type="FunFam" id="2.10.50.10:FF:000009">
    <property type="entry name" value="Tumor necrosis factor receptor superfamily member 14"/>
    <property type="match status" value="1"/>
</dbReference>
<gene>
    <name evidence="5" type="ORF">AKAME5_000008400</name>
</gene>
<sequence length="284" mass="31170">MNNRLLPCRRNKKKQSGTVGGGICLLNLPESSNEDMRKEVLEIVAQIVPEEKNKLGFMVDSVHPGSRVKTDCTEFRSTSCLPCLDGTYMNQLTGLKHCFPCTNCDTGSGLKIKTSCTPTSDTVCEPLEGFYCIDSKDKGCVAAQRHKNCEPGQYISKKGTASTDTECSDCSDGTFSDGTFTSCQPHTQCESRINLQLIRPGNASADAECGEHSSNTTVTVISIVVPLSLIASVVIFIFIKRKCVTGLFSKNNEDNPPERHQPEEAREMVEHQQQQTCDDSDQQQ</sequence>
<dbReference type="Proteomes" id="UP001279410">
    <property type="component" value="Unassembled WGS sequence"/>
</dbReference>
<feature type="domain" description="TNFR-Cys" evidence="4">
    <location>
        <begin position="82"/>
        <end position="124"/>
    </location>
</feature>
<dbReference type="PROSITE" id="PS00652">
    <property type="entry name" value="TNFR_NGFR_1"/>
    <property type="match status" value="1"/>
</dbReference>
<evidence type="ECO:0000256" key="3">
    <source>
        <dbReference type="SAM" id="Phobius"/>
    </source>
</evidence>
<keyword evidence="5" id="KW-0675">Receptor</keyword>
<evidence type="ECO:0000313" key="5">
    <source>
        <dbReference type="EMBL" id="GLD45592.1"/>
    </source>
</evidence>
<dbReference type="GO" id="GO:0009897">
    <property type="term" value="C:external side of plasma membrane"/>
    <property type="evidence" value="ECO:0007669"/>
    <property type="project" value="TreeGrafter"/>
</dbReference>
<dbReference type="FunFam" id="2.10.50.10:FF:000065">
    <property type="entry name" value="TNF receptor superfamily member 14"/>
    <property type="match status" value="1"/>
</dbReference>
<comment type="caution">
    <text evidence="5">The sequence shown here is derived from an EMBL/GenBank/DDBJ whole genome shotgun (WGS) entry which is preliminary data.</text>
</comment>
<evidence type="ECO:0000313" key="6">
    <source>
        <dbReference type="Proteomes" id="UP001279410"/>
    </source>
</evidence>
<keyword evidence="3" id="KW-0472">Membrane</keyword>
<organism evidence="5 6">
    <name type="scientific">Lates japonicus</name>
    <name type="common">Japanese lates</name>
    <dbReference type="NCBI Taxonomy" id="270547"/>
    <lineage>
        <taxon>Eukaryota</taxon>
        <taxon>Metazoa</taxon>
        <taxon>Chordata</taxon>
        <taxon>Craniata</taxon>
        <taxon>Vertebrata</taxon>
        <taxon>Euteleostomi</taxon>
        <taxon>Actinopterygii</taxon>
        <taxon>Neopterygii</taxon>
        <taxon>Teleostei</taxon>
        <taxon>Neoteleostei</taxon>
        <taxon>Acanthomorphata</taxon>
        <taxon>Carangaria</taxon>
        <taxon>Carangaria incertae sedis</taxon>
        <taxon>Centropomidae</taxon>
        <taxon>Lates</taxon>
    </lineage>
</organism>
<dbReference type="Pfam" id="PF00020">
    <property type="entry name" value="TNFR_c6"/>
    <property type="match status" value="2"/>
</dbReference>
<dbReference type="InterPro" id="IPR001368">
    <property type="entry name" value="TNFR/NGFR_Cys_rich_reg"/>
</dbReference>
<keyword evidence="1" id="KW-1015">Disulfide bond</keyword>
<keyword evidence="3" id="KW-0812">Transmembrane</keyword>
<feature type="compositionally biased region" description="Basic and acidic residues" evidence="2">
    <location>
        <begin position="251"/>
        <end position="270"/>
    </location>
</feature>
<dbReference type="AlphaFoldDB" id="A0AAD3M131"/>
<dbReference type="CDD" id="cd13405">
    <property type="entry name" value="TNFRSF14_teleost"/>
    <property type="match status" value="1"/>
</dbReference>
<feature type="transmembrane region" description="Helical" evidence="3">
    <location>
        <begin position="218"/>
        <end position="239"/>
    </location>
</feature>
<feature type="region of interest" description="Disordered" evidence="2">
    <location>
        <begin position="249"/>
        <end position="284"/>
    </location>
</feature>
<evidence type="ECO:0000256" key="2">
    <source>
        <dbReference type="SAM" id="MobiDB-lite"/>
    </source>
</evidence>
<dbReference type="SUPFAM" id="SSF57586">
    <property type="entry name" value="TNF receptor-like"/>
    <property type="match status" value="2"/>
</dbReference>
<dbReference type="PROSITE" id="PS50050">
    <property type="entry name" value="TNFR_NGFR_2"/>
    <property type="match status" value="1"/>
</dbReference>
<name>A0AAD3M131_LATJO</name>
<feature type="non-terminal residue" evidence="5">
    <location>
        <position position="284"/>
    </location>
</feature>
<dbReference type="PANTHER" id="PTHR46838:SF1">
    <property type="entry name" value="TUMOR NECROSIS FACTOR RECEPTOR SUPERFAMILY MEMBER 14"/>
    <property type="match status" value="1"/>
</dbReference>
<evidence type="ECO:0000259" key="4">
    <source>
        <dbReference type="PROSITE" id="PS50050"/>
    </source>
</evidence>
<dbReference type="SMART" id="SM00208">
    <property type="entry name" value="TNFR"/>
    <property type="match status" value="3"/>
</dbReference>
<proteinExistence type="predicted"/>